<gene>
    <name evidence="1" type="ORF">M514_26927</name>
</gene>
<sequence length="72" mass="8038">MTTFLSAFVFLPKIANEFVDLDTLSLARFLTPNLLPYLVAGFAVPPDNMKLHPRFQAIKSKSSLQATIGLLW</sequence>
<name>A0A085MUH0_9BILA</name>
<reference evidence="1" key="1">
    <citation type="journal article" date="2014" name="Nat. Genet.">
        <title>Genome and transcriptome of the porcine whipworm Trichuris suis.</title>
        <authorList>
            <person name="Jex A.R."/>
            <person name="Nejsum P."/>
            <person name="Schwarz E.M."/>
            <person name="Hu L."/>
            <person name="Young N.D."/>
            <person name="Hall R.S."/>
            <person name="Korhonen P.K."/>
            <person name="Liao S."/>
            <person name="Thamsborg S."/>
            <person name="Xia J."/>
            <person name="Xu P."/>
            <person name="Wang S."/>
            <person name="Scheerlinck J.P."/>
            <person name="Hofmann A."/>
            <person name="Sternberg P.W."/>
            <person name="Wang J."/>
            <person name="Gasser R.B."/>
        </authorList>
    </citation>
    <scope>NUCLEOTIDE SEQUENCE [LARGE SCALE GENOMIC DNA]</scope>
    <source>
        <strain evidence="1">DCEP-RM93F</strain>
    </source>
</reference>
<dbReference type="EMBL" id="KL367644">
    <property type="protein sequence ID" value="KFD60866.1"/>
    <property type="molecule type" value="Genomic_DNA"/>
</dbReference>
<accession>A0A085MUH0</accession>
<protein>
    <submittedName>
        <fullName evidence="1">Uncharacterized protein</fullName>
    </submittedName>
</protein>
<dbReference type="AlphaFoldDB" id="A0A085MUH0"/>
<dbReference type="Proteomes" id="UP000030758">
    <property type="component" value="Unassembled WGS sequence"/>
</dbReference>
<proteinExistence type="predicted"/>
<evidence type="ECO:0000313" key="1">
    <source>
        <dbReference type="EMBL" id="KFD60866.1"/>
    </source>
</evidence>
<organism evidence="1">
    <name type="scientific">Trichuris suis</name>
    <name type="common">pig whipworm</name>
    <dbReference type="NCBI Taxonomy" id="68888"/>
    <lineage>
        <taxon>Eukaryota</taxon>
        <taxon>Metazoa</taxon>
        <taxon>Ecdysozoa</taxon>
        <taxon>Nematoda</taxon>
        <taxon>Enoplea</taxon>
        <taxon>Dorylaimia</taxon>
        <taxon>Trichinellida</taxon>
        <taxon>Trichuridae</taxon>
        <taxon>Trichuris</taxon>
    </lineage>
</organism>